<dbReference type="AlphaFoldDB" id="A0A5P2G6H0"/>
<keyword evidence="2 3" id="KW-0040">ANK repeat</keyword>
<dbReference type="Proteomes" id="UP000292424">
    <property type="component" value="Chromosome"/>
</dbReference>
<dbReference type="SUPFAM" id="SSF48403">
    <property type="entry name" value="Ankyrin repeat"/>
    <property type="match status" value="1"/>
</dbReference>
<keyword evidence="5" id="KW-1185">Reference proteome</keyword>
<gene>
    <name evidence="4" type="ORF">E0W69_017115</name>
</gene>
<protein>
    <submittedName>
        <fullName evidence="4">Uncharacterized protein</fullName>
    </submittedName>
</protein>
<dbReference type="KEGG" id="arac:E0W69_017115"/>
<dbReference type="OrthoDB" id="5657095at2"/>
<evidence type="ECO:0000313" key="5">
    <source>
        <dbReference type="Proteomes" id="UP000292424"/>
    </source>
</evidence>
<evidence type="ECO:0000313" key="4">
    <source>
        <dbReference type="EMBL" id="QES90298.1"/>
    </source>
</evidence>
<dbReference type="InterPro" id="IPR002110">
    <property type="entry name" value="Ankyrin_rpt"/>
</dbReference>
<dbReference type="SMART" id="SM00248">
    <property type="entry name" value="ANK"/>
    <property type="match status" value="7"/>
</dbReference>
<dbReference type="RefSeq" id="WP_131331283.1">
    <property type="nucleotide sequence ID" value="NZ_CP044016.1"/>
</dbReference>
<reference evidence="4 5" key="1">
    <citation type="submission" date="2019-09" db="EMBL/GenBank/DDBJ databases">
        <title>Complete genome sequence of Arachidicoccus sp. B3-10 isolated from apple orchard soil.</title>
        <authorList>
            <person name="Kim H.S."/>
            <person name="Han K.-I."/>
            <person name="Suh M.K."/>
            <person name="Lee K.C."/>
            <person name="Eom M.K."/>
            <person name="Kim J.-S."/>
            <person name="Kang S.W."/>
            <person name="Sin Y."/>
            <person name="Lee J.-S."/>
        </authorList>
    </citation>
    <scope>NUCLEOTIDE SEQUENCE [LARGE SCALE GENOMIC DNA]</scope>
    <source>
        <strain evidence="4 5">B3-10</strain>
    </source>
</reference>
<feature type="repeat" description="ANK" evidence="3">
    <location>
        <begin position="188"/>
        <end position="223"/>
    </location>
</feature>
<dbReference type="EMBL" id="CP044016">
    <property type="protein sequence ID" value="QES90298.1"/>
    <property type="molecule type" value="Genomic_DNA"/>
</dbReference>
<name>A0A5P2G6H0_9BACT</name>
<proteinExistence type="predicted"/>
<dbReference type="Pfam" id="PF12796">
    <property type="entry name" value="Ank_2"/>
    <property type="match status" value="1"/>
</dbReference>
<dbReference type="Gene3D" id="1.25.40.20">
    <property type="entry name" value="Ankyrin repeat-containing domain"/>
    <property type="match status" value="2"/>
</dbReference>
<dbReference type="PANTHER" id="PTHR24189">
    <property type="entry name" value="MYOTROPHIN"/>
    <property type="match status" value="1"/>
</dbReference>
<dbReference type="PROSITE" id="PS50297">
    <property type="entry name" value="ANK_REP_REGION"/>
    <property type="match status" value="1"/>
</dbReference>
<sequence>MPDFDHQSFFKAIYDLPEEQLITYLEENKSAIPADKKEQLISTIMQNKKWETFDYCVKEDLIHTDLFEYDSLNNGELNSILMGTKYLSENDLNNFLPHFSAYLDEVDDINEEIESKNLLSFAIQEGLPVAIFQALIDAGIQTNYLTKAEENYLHSICRQRQNSNIDYNKNAIQLFIDSGVDINKIDIEGKTPLRNALENYNLSKPEIIQLLLENGADVNQEDKKGITPIFVAAVYQQKLDLVKSLLEYGTPDFDKKNLEGENLVNAFLRSISNSPNSIEILDAFIQNGANLTATSAYYQKEKSGIDWIAEKSSEILKHLLDNGSIDVNNTDNDGQTILFKVCQVEPNYDEAVAKDLYRKVKYLLKAGAEPSIEDRFDKKAVDYAMSDNLKAKIVETLLEK</sequence>
<accession>A0A5P2G6H0</accession>
<organism evidence="4 5">
    <name type="scientific">Rhizosphaericola mali</name>
    <dbReference type="NCBI Taxonomy" id="2545455"/>
    <lineage>
        <taxon>Bacteria</taxon>
        <taxon>Pseudomonadati</taxon>
        <taxon>Bacteroidota</taxon>
        <taxon>Chitinophagia</taxon>
        <taxon>Chitinophagales</taxon>
        <taxon>Chitinophagaceae</taxon>
        <taxon>Rhizosphaericola</taxon>
    </lineage>
</organism>
<evidence type="ECO:0000256" key="3">
    <source>
        <dbReference type="PROSITE-ProRule" id="PRU00023"/>
    </source>
</evidence>
<dbReference type="InterPro" id="IPR036770">
    <property type="entry name" value="Ankyrin_rpt-contain_sf"/>
</dbReference>
<dbReference type="PROSITE" id="PS50088">
    <property type="entry name" value="ANK_REPEAT"/>
    <property type="match status" value="1"/>
</dbReference>
<evidence type="ECO:0000256" key="1">
    <source>
        <dbReference type="ARBA" id="ARBA00022737"/>
    </source>
</evidence>
<dbReference type="InterPro" id="IPR050745">
    <property type="entry name" value="Multifunctional_regulatory"/>
</dbReference>
<evidence type="ECO:0000256" key="2">
    <source>
        <dbReference type="ARBA" id="ARBA00023043"/>
    </source>
</evidence>
<keyword evidence="1" id="KW-0677">Repeat</keyword>
<dbReference type="PANTHER" id="PTHR24189:SF50">
    <property type="entry name" value="ANKYRIN REPEAT AND SOCS BOX PROTEIN 2"/>
    <property type="match status" value="1"/>
</dbReference>